<dbReference type="Gene3D" id="1.10.560.10">
    <property type="entry name" value="GroEL-like equatorial domain"/>
    <property type="match status" value="2"/>
</dbReference>
<accession>A0A9E5JRG5</accession>
<dbReference type="InterPro" id="IPR001844">
    <property type="entry name" value="Cpn60/GroEL"/>
</dbReference>
<name>A0A9E5JRG5_9GAMM</name>
<proteinExistence type="inferred from homology"/>
<dbReference type="PANTHER" id="PTHR45633">
    <property type="entry name" value="60 KDA HEAT SHOCK PROTEIN, MITOCHONDRIAL"/>
    <property type="match status" value="1"/>
</dbReference>
<dbReference type="InterPro" id="IPR027413">
    <property type="entry name" value="GROEL-like_equatorial_sf"/>
</dbReference>
<dbReference type="GO" id="GO:0042026">
    <property type="term" value="P:protein refolding"/>
    <property type="evidence" value="ECO:0007669"/>
    <property type="project" value="InterPro"/>
</dbReference>
<keyword evidence="4" id="KW-1185">Reference proteome</keyword>
<gene>
    <name evidence="3" type="ORF">G8770_06415</name>
</gene>
<dbReference type="EMBL" id="JAAONZ010000003">
    <property type="protein sequence ID" value="NHO65174.1"/>
    <property type="molecule type" value="Genomic_DNA"/>
</dbReference>
<reference evidence="3" key="1">
    <citation type="submission" date="2020-03" db="EMBL/GenBank/DDBJ databases">
        <authorList>
            <person name="Guo F."/>
        </authorList>
    </citation>
    <scope>NUCLEOTIDE SEQUENCE</scope>
    <source>
        <strain evidence="3">JCM 30134</strain>
    </source>
</reference>
<dbReference type="GO" id="GO:0140662">
    <property type="term" value="F:ATP-dependent protein folding chaperone"/>
    <property type="evidence" value="ECO:0007669"/>
    <property type="project" value="InterPro"/>
</dbReference>
<dbReference type="SUPFAM" id="SSF48592">
    <property type="entry name" value="GroEL equatorial domain-like"/>
    <property type="match status" value="2"/>
</dbReference>
<dbReference type="RefSeq" id="WP_167182405.1">
    <property type="nucleotide sequence ID" value="NZ_JAAONZ010000003.1"/>
</dbReference>
<keyword evidence="2" id="KW-0143">Chaperone</keyword>
<protein>
    <submittedName>
        <fullName evidence="3">Uncharacterized protein</fullName>
    </submittedName>
</protein>
<evidence type="ECO:0000313" key="3">
    <source>
        <dbReference type="EMBL" id="NHO65174.1"/>
    </source>
</evidence>
<sequence>MAKEIKFGEDARRQLSAAATLLANAVKAALGPKGGHVVTDKPFGKLSTMRAGDASAVINTIKRCKTNFGYNAQTDTFGDLMAMGIIVPTKVVRSSWFECAAKRRRHHRPDDLH</sequence>
<comment type="similarity">
    <text evidence="1">Belongs to the chaperonin (HSP60) family.</text>
</comment>
<evidence type="ECO:0000313" key="4">
    <source>
        <dbReference type="Proteomes" id="UP000787472"/>
    </source>
</evidence>
<dbReference type="AlphaFoldDB" id="A0A9E5JRG5"/>
<organism evidence="3 4">
    <name type="scientific">Pseudomaricurvus hydrocarbonicus</name>
    <dbReference type="NCBI Taxonomy" id="1470433"/>
    <lineage>
        <taxon>Bacteria</taxon>
        <taxon>Pseudomonadati</taxon>
        <taxon>Pseudomonadota</taxon>
        <taxon>Gammaproteobacteria</taxon>
        <taxon>Cellvibrionales</taxon>
        <taxon>Cellvibrionaceae</taxon>
        <taxon>Pseudomaricurvus</taxon>
    </lineage>
</organism>
<evidence type="ECO:0000256" key="2">
    <source>
        <dbReference type="ARBA" id="ARBA00023186"/>
    </source>
</evidence>
<dbReference type="Proteomes" id="UP000787472">
    <property type="component" value="Unassembled WGS sequence"/>
</dbReference>
<comment type="caution">
    <text evidence="3">The sequence shown here is derived from an EMBL/GenBank/DDBJ whole genome shotgun (WGS) entry which is preliminary data.</text>
</comment>
<evidence type="ECO:0000256" key="1">
    <source>
        <dbReference type="ARBA" id="ARBA00006607"/>
    </source>
</evidence>